<dbReference type="KEGG" id="crie:AK829_00965"/>
<evidence type="ECO:0000313" key="1">
    <source>
        <dbReference type="EMBL" id="AKV57978.1"/>
    </source>
</evidence>
<dbReference type="RefSeq" id="WP_052203464.1">
    <property type="nucleotide sequence ID" value="NZ_CP012342.1"/>
</dbReference>
<reference evidence="1 2" key="1">
    <citation type="submission" date="2015-08" db="EMBL/GenBank/DDBJ databases">
        <authorList>
            <person name="Babu N.S."/>
            <person name="Beckwith C.J."/>
            <person name="Beseler K.G."/>
            <person name="Brison A."/>
            <person name="Carone J.V."/>
            <person name="Caskin T.P."/>
            <person name="Diamond M."/>
            <person name="Durham M.E."/>
            <person name="Foxe J.M."/>
            <person name="Go M."/>
            <person name="Henderson B.A."/>
            <person name="Jones I.B."/>
            <person name="McGettigan J.A."/>
            <person name="Micheletti S.J."/>
            <person name="Nasrallah M.E."/>
            <person name="Ortiz D."/>
            <person name="Piller C.R."/>
            <person name="Privatt S.R."/>
            <person name="Schneider S.L."/>
            <person name="Sharp S."/>
            <person name="Smith T.C."/>
            <person name="Stanton J.D."/>
            <person name="Ullery H.E."/>
            <person name="Wilson R.J."/>
            <person name="Serrano M.G."/>
            <person name="Buck G."/>
            <person name="Lee V."/>
            <person name="Wang Y."/>
            <person name="Carvalho R."/>
            <person name="Voegtly L."/>
            <person name="Shi R."/>
            <person name="Duckworth R."/>
            <person name="Johnson A."/>
            <person name="Loviza R."/>
            <person name="Walstead R."/>
            <person name="Shah Z."/>
            <person name="Kiflezghi M."/>
            <person name="Wade K."/>
            <person name="Ball S.L."/>
            <person name="Bradley K.W."/>
            <person name="Asai D.J."/>
            <person name="Bowman C.A."/>
            <person name="Russell D.A."/>
            <person name="Pope W.H."/>
            <person name="Jacobs-Sera D."/>
            <person name="Hendrix R.W."/>
            <person name="Hatfull G.F."/>
        </authorList>
    </citation>
    <scope>NUCLEOTIDE SEQUENCE [LARGE SCALE GENOMIC DNA]</scope>
    <source>
        <strain evidence="1 2">PUDD_83A45</strain>
    </source>
</reference>
<name>A0A0K1R9A5_9CORY</name>
<proteinExistence type="predicted"/>
<sequence>MGSELATVLRLEVDGIDFSDEERISAIEERMPEASFVLQNGVVMAEVDLGAAAGRQYEQAIRVIRRLKDQCALEIKRVEPLPVDIADIARLVGVELREAKKWSENAQVSLTWSVGGGENPQKPWNLYSVNEWLSEEKKIKLGLELSSPQLVQEIDAYLAGL</sequence>
<dbReference type="AlphaFoldDB" id="A0A0K1R9A5"/>
<dbReference type="EMBL" id="CP012342">
    <property type="protein sequence ID" value="AKV57978.1"/>
    <property type="molecule type" value="Genomic_DNA"/>
</dbReference>
<dbReference type="Proteomes" id="UP000060016">
    <property type="component" value="Chromosome"/>
</dbReference>
<accession>A0A0K1R9A5</accession>
<gene>
    <name evidence="1" type="ORF">AK829_00965</name>
</gene>
<keyword evidence="2" id="KW-1185">Reference proteome</keyword>
<dbReference type="PATRIC" id="fig|156976.3.peg.186"/>
<evidence type="ECO:0000313" key="2">
    <source>
        <dbReference type="Proteomes" id="UP000060016"/>
    </source>
</evidence>
<dbReference type="STRING" id="156976.AK829_00965"/>
<organism evidence="1 2">
    <name type="scientific">Corynebacterium riegelii</name>
    <dbReference type="NCBI Taxonomy" id="156976"/>
    <lineage>
        <taxon>Bacteria</taxon>
        <taxon>Bacillati</taxon>
        <taxon>Actinomycetota</taxon>
        <taxon>Actinomycetes</taxon>
        <taxon>Mycobacteriales</taxon>
        <taxon>Corynebacteriaceae</taxon>
        <taxon>Corynebacterium</taxon>
    </lineage>
</organism>
<protein>
    <submittedName>
        <fullName evidence="1">Uncharacterized protein</fullName>
    </submittedName>
</protein>